<dbReference type="Gene3D" id="3.30.300.20">
    <property type="match status" value="1"/>
</dbReference>
<dbReference type="Proteomes" id="UP000236434">
    <property type="component" value="Unassembled WGS sequence"/>
</dbReference>
<dbReference type="InterPro" id="IPR036102">
    <property type="entry name" value="OsmC/Ohrsf"/>
</dbReference>
<dbReference type="AlphaFoldDB" id="A0A2K1NZP8"/>
<dbReference type="InterPro" id="IPR003718">
    <property type="entry name" value="OsmC/Ohr_fam"/>
</dbReference>
<organism evidence="1 2">
    <name type="scientific">Petrotoga olearia DSM 13574</name>
    <dbReference type="NCBI Taxonomy" id="1122955"/>
    <lineage>
        <taxon>Bacteria</taxon>
        <taxon>Thermotogati</taxon>
        <taxon>Thermotogota</taxon>
        <taxon>Thermotogae</taxon>
        <taxon>Petrotogales</taxon>
        <taxon>Petrotogaceae</taxon>
        <taxon>Petrotoga</taxon>
    </lineage>
</organism>
<dbReference type="EMBL" id="AZRL01000016">
    <property type="protein sequence ID" value="PNR96001.1"/>
    <property type="molecule type" value="Genomic_DNA"/>
</dbReference>
<accession>A0A2K1NZP8</accession>
<protein>
    <submittedName>
        <fullName evidence="1">Osmotically inducible protein C</fullName>
    </submittedName>
</protein>
<dbReference type="RefSeq" id="WP_103067044.1">
    <property type="nucleotide sequence ID" value="NZ_AZRL01000016.1"/>
</dbReference>
<comment type="caution">
    <text evidence="1">The sequence shown here is derived from an EMBL/GenBank/DDBJ whole genome shotgun (WGS) entry which is preliminary data.</text>
</comment>
<dbReference type="PANTHER" id="PTHR34352:SF1">
    <property type="entry name" value="PROTEIN YHFA"/>
    <property type="match status" value="1"/>
</dbReference>
<name>A0A2K1NZP8_9BACT</name>
<dbReference type="Pfam" id="PF02566">
    <property type="entry name" value="OsmC"/>
    <property type="match status" value="1"/>
</dbReference>
<gene>
    <name evidence="1" type="ORF">X929_05665</name>
</gene>
<reference evidence="1 2" key="1">
    <citation type="submission" date="2013-12" db="EMBL/GenBank/DDBJ databases">
        <title>Comparative genomics of Petrotoga isolates.</title>
        <authorList>
            <person name="Nesbo C.L."/>
            <person name="Charchuk R."/>
            <person name="Chow K."/>
        </authorList>
    </citation>
    <scope>NUCLEOTIDE SEQUENCE [LARGE SCALE GENOMIC DNA]</scope>
    <source>
        <strain evidence="1 2">DSM 13574</strain>
    </source>
</reference>
<sequence>MSEFLLQNTHGSHFYMKTPSGHDIHVDATPENLGYDSAARPMEYLIAGLGGCTGIDVVTILNKMKVKYDELNLRILTERSQEHPKKYTKIHIIYEFKGKDLPIDKLERAAQLSQEKYCGASATFRGSTEITYEVKIVE</sequence>
<proteinExistence type="predicted"/>
<evidence type="ECO:0000313" key="2">
    <source>
        <dbReference type="Proteomes" id="UP000236434"/>
    </source>
</evidence>
<dbReference type="SUPFAM" id="SSF82784">
    <property type="entry name" value="OsmC-like"/>
    <property type="match status" value="1"/>
</dbReference>
<dbReference type="InterPro" id="IPR015946">
    <property type="entry name" value="KH_dom-like_a/b"/>
</dbReference>
<dbReference type="OrthoDB" id="9804010at2"/>
<evidence type="ECO:0000313" key="1">
    <source>
        <dbReference type="EMBL" id="PNR96001.1"/>
    </source>
</evidence>
<dbReference type="PANTHER" id="PTHR34352">
    <property type="entry name" value="PROTEIN YHFA"/>
    <property type="match status" value="1"/>
</dbReference>